<comment type="caution">
    <text evidence="1">The sequence shown here is derived from an EMBL/GenBank/DDBJ whole genome shotgun (WGS) entry which is preliminary data.</text>
</comment>
<name>A0AAN6LQE8_9PLEO</name>
<keyword evidence="2" id="KW-1185">Reference proteome</keyword>
<dbReference type="AlphaFoldDB" id="A0AAN6LQE8"/>
<proteinExistence type="predicted"/>
<protein>
    <submittedName>
        <fullName evidence="1">Uncharacterized protein</fullName>
    </submittedName>
</protein>
<dbReference type="Proteomes" id="UP001280581">
    <property type="component" value="Unassembled WGS sequence"/>
</dbReference>
<accession>A0AAN6LQE8</accession>
<organism evidence="1 2">
    <name type="scientific">Pseudopithomyces chartarum</name>
    <dbReference type="NCBI Taxonomy" id="1892770"/>
    <lineage>
        <taxon>Eukaryota</taxon>
        <taxon>Fungi</taxon>
        <taxon>Dikarya</taxon>
        <taxon>Ascomycota</taxon>
        <taxon>Pezizomycotina</taxon>
        <taxon>Dothideomycetes</taxon>
        <taxon>Pleosporomycetidae</taxon>
        <taxon>Pleosporales</taxon>
        <taxon>Massarineae</taxon>
        <taxon>Didymosphaeriaceae</taxon>
        <taxon>Pseudopithomyces</taxon>
    </lineage>
</organism>
<sequence>MKLIALEPSSALIAEPTPYFESTYTKTVFLPYVYKFRTEEIPLVRVTIHTGHEGVEVEMPVDTGSTGLLIGAPLLPEIDPNAGNPGRQYLSSSNIVYVGRYLGLNLTFHGIEGETAATKVPVLIVDKSWVCPWYDPSKHGFDCPLGPGGQKPVERDVSGITYMGVGFGRNKNAEGQQTATSWGNPFLNIHAINGEAVEPRELYAGYVVSTKGIQLGLTKNNTRGFEFVKLDRGVLHDRDPRDWAMPRMQFCVNGRMSIPGHALIDTGIPQMYIRAEDSMPIPEVVIKNPKGGTSMVHRVKNGTRVDISFGTVVEGDMGDTKASYSFEVGNSSLMAPSYVAPGRQEPPPYVNTGRNFLKGYSIAFDAVLGRLGFQPVPTYQMNL</sequence>
<gene>
    <name evidence="1" type="ORF">GRF29_161g255743</name>
</gene>
<evidence type="ECO:0000313" key="1">
    <source>
        <dbReference type="EMBL" id="KAK3202137.1"/>
    </source>
</evidence>
<dbReference type="EMBL" id="WVTA01000014">
    <property type="protein sequence ID" value="KAK3202137.1"/>
    <property type="molecule type" value="Genomic_DNA"/>
</dbReference>
<evidence type="ECO:0000313" key="2">
    <source>
        <dbReference type="Proteomes" id="UP001280581"/>
    </source>
</evidence>
<reference evidence="1 2" key="1">
    <citation type="submission" date="2021-02" db="EMBL/GenBank/DDBJ databases">
        <title>Genome assembly of Pseudopithomyces chartarum.</title>
        <authorList>
            <person name="Jauregui R."/>
            <person name="Singh J."/>
            <person name="Voisey C."/>
        </authorList>
    </citation>
    <scope>NUCLEOTIDE SEQUENCE [LARGE SCALE GENOMIC DNA]</scope>
    <source>
        <strain evidence="1 2">AGR01</strain>
    </source>
</reference>